<reference evidence="2" key="2">
    <citation type="submission" date="2020-09" db="EMBL/GenBank/DDBJ databases">
        <authorList>
            <person name="Sun Q."/>
            <person name="Ohkuma M."/>
        </authorList>
    </citation>
    <scope>NUCLEOTIDE SEQUENCE</scope>
    <source>
        <strain evidence="2">JCM 19831</strain>
    </source>
</reference>
<gene>
    <name evidence="2" type="ORF">GCM10007977_053780</name>
</gene>
<comment type="caution">
    <text evidence="2">The sequence shown here is derived from an EMBL/GenBank/DDBJ whole genome shotgun (WGS) entry which is preliminary data.</text>
</comment>
<keyword evidence="1" id="KW-0732">Signal</keyword>
<feature type="signal peptide" evidence="1">
    <location>
        <begin position="1"/>
        <end position="26"/>
    </location>
</feature>
<keyword evidence="3" id="KW-1185">Reference proteome</keyword>
<dbReference type="PANTHER" id="PTHR35567">
    <property type="entry name" value="MALATE DEHYDROGENASE (AFU_ORTHOLOGUE AFUA_2G13800)"/>
    <property type="match status" value="1"/>
</dbReference>
<reference evidence="2" key="1">
    <citation type="journal article" date="2014" name="Int. J. Syst. Evol. Microbiol.">
        <title>Complete genome sequence of Corynebacterium casei LMG S-19264T (=DSM 44701T), isolated from a smear-ripened cheese.</title>
        <authorList>
            <consortium name="US DOE Joint Genome Institute (JGI-PGF)"/>
            <person name="Walter F."/>
            <person name="Albersmeier A."/>
            <person name="Kalinowski J."/>
            <person name="Ruckert C."/>
        </authorList>
    </citation>
    <scope>NUCLEOTIDE SEQUENCE</scope>
    <source>
        <strain evidence="2">JCM 19831</strain>
    </source>
</reference>
<accession>A0A917U067</accession>
<dbReference type="Proteomes" id="UP000642070">
    <property type="component" value="Unassembled WGS sequence"/>
</dbReference>
<dbReference type="EMBL" id="BMPI01000027">
    <property type="protein sequence ID" value="GGM45439.1"/>
    <property type="molecule type" value="Genomic_DNA"/>
</dbReference>
<dbReference type="InterPro" id="IPR021851">
    <property type="entry name" value="DUF3455"/>
</dbReference>
<protein>
    <recommendedName>
        <fullName evidence="4">DUF3455 domain-containing protein</fullName>
    </recommendedName>
</protein>
<dbReference type="PANTHER" id="PTHR35567:SF1">
    <property type="entry name" value="CONSERVED FUNGAL PROTEIN (AFU_ORTHOLOGUE AFUA_1G14230)"/>
    <property type="match status" value="1"/>
</dbReference>
<dbReference type="Pfam" id="PF11937">
    <property type="entry name" value="DUF3455"/>
    <property type="match status" value="1"/>
</dbReference>
<sequence>MKTTALVAAAVLFPATATASAGPAHADPAVQPPAGAVRVAAYRVTTGFQIYRCAAGAWTLKGPAAMLRDGRRTAYHSAGPSWQSMTDGSSVTAAKKAESPVPGAIPQLLLEVTGHGGTAGGELAAVRYIQRLHTRGGLAPTGACTDGAEQPVPYDADYVFWA</sequence>
<evidence type="ECO:0000313" key="3">
    <source>
        <dbReference type="Proteomes" id="UP000642070"/>
    </source>
</evidence>
<name>A0A917U067_9ACTN</name>
<evidence type="ECO:0008006" key="4">
    <source>
        <dbReference type="Google" id="ProtNLM"/>
    </source>
</evidence>
<feature type="chain" id="PRO_5037056436" description="DUF3455 domain-containing protein" evidence="1">
    <location>
        <begin position="27"/>
        <end position="162"/>
    </location>
</feature>
<evidence type="ECO:0000313" key="2">
    <source>
        <dbReference type="EMBL" id="GGM45439.1"/>
    </source>
</evidence>
<dbReference type="RefSeq" id="WP_190252714.1">
    <property type="nucleotide sequence ID" value="NZ_BMPI01000027.1"/>
</dbReference>
<organism evidence="2 3">
    <name type="scientific">Dactylosporangium sucinum</name>
    <dbReference type="NCBI Taxonomy" id="1424081"/>
    <lineage>
        <taxon>Bacteria</taxon>
        <taxon>Bacillati</taxon>
        <taxon>Actinomycetota</taxon>
        <taxon>Actinomycetes</taxon>
        <taxon>Micromonosporales</taxon>
        <taxon>Micromonosporaceae</taxon>
        <taxon>Dactylosporangium</taxon>
    </lineage>
</organism>
<evidence type="ECO:0000256" key="1">
    <source>
        <dbReference type="SAM" id="SignalP"/>
    </source>
</evidence>
<proteinExistence type="predicted"/>
<dbReference type="AlphaFoldDB" id="A0A917U067"/>